<organism evidence="2 3">
    <name type="scientific">Methylobacterium dankookense</name>
    <dbReference type="NCBI Taxonomy" id="560405"/>
    <lineage>
        <taxon>Bacteria</taxon>
        <taxon>Pseudomonadati</taxon>
        <taxon>Pseudomonadota</taxon>
        <taxon>Alphaproteobacteria</taxon>
        <taxon>Hyphomicrobiales</taxon>
        <taxon>Methylobacteriaceae</taxon>
        <taxon>Methylobacterium</taxon>
    </lineage>
</organism>
<dbReference type="InterPro" id="IPR002347">
    <property type="entry name" value="SDR_fam"/>
</dbReference>
<dbReference type="SUPFAM" id="SSF51735">
    <property type="entry name" value="NAD(P)-binding Rossmann-fold domains"/>
    <property type="match status" value="1"/>
</dbReference>
<protein>
    <submittedName>
        <fullName evidence="2">C-factor</fullName>
    </submittedName>
</protein>
<evidence type="ECO:0000313" key="1">
    <source>
        <dbReference type="EMBL" id="GJD59345.1"/>
    </source>
</evidence>
<dbReference type="PRINTS" id="PR00081">
    <property type="entry name" value="GDHRDH"/>
</dbReference>
<dbReference type="Pfam" id="PF00106">
    <property type="entry name" value="adh_short"/>
    <property type="match status" value="1"/>
</dbReference>
<reference evidence="2 3" key="1">
    <citation type="submission" date="2019-06" db="EMBL/GenBank/DDBJ databases">
        <authorList>
            <person name="Rodrigo-Torres L."/>
            <person name="Arahal R. D."/>
            <person name="Lucena T."/>
        </authorList>
    </citation>
    <scope>NUCLEOTIDE SEQUENCE [LARGE SCALE GENOMIC DNA]</scope>
    <source>
        <strain evidence="2 3">SW08-7</strain>
    </source>
</reference>
<accession>A0A564FU65</accession>
<dbReference type="Gene3D" id="3.40.50.720">
    <property type="entry name" value="NAD(P)-binding Rossmann-like Domain"/>
    <property type="match status" value="1"/>
</dbReference>
<dbReference type="EMBL" id="BPQI01000203">
    <property type="protein sequence ID" value="GJD59345.1"/>
    <property type="molecule type" value="Genomic_DNA"/>
</dbReference>
<reference evidence="1" key="2">
    <citation type="journal article" date="2021" name="Front. Microbiol.">
        <title>Comprehensive Comparative Genomics and Phenotyping of Methylobacterium Species.</title>
        <authorList>
            <person name="Alessa O."/>
            <person name="Ogura Y."/>
            <person name="Fujitani Y."/>
            <person name="Takami H."/>
            <person name="Hayashi T."/>
            <person name="Sahin N."/>
            <person name="Tani A."/>
        </authorList>
    </citation>
    <scope>NUCLEOTIDE SEQUENCE</scope>
    <source>
        <strain evidence="1">DSM 22415</strain>
    </source>
</reference>
<dbReference type="InterPro" id="IPR036291">
    <property type="entry name" value="NAD(P)-bd_dom_sf"/>
</dbReference>
<evidence type="ECO:0000313" key="4">
    <source>
        <dbReference type="Proteomes" id="UP001055303"/>
    </source>
</evidence>
<evidence type="ECO:0000313" key="3">
    <source>
        <dbReference type="Proteomes" id="UP000401717"/>
    </source>
</evidence>
<proteinExistence type="predicted"/>
<dbReference type="PANTHER" id="PTHR45458:SF1">
    <property type="entry name" value="SHORT CHAIN DEHYDROGENASE"/>
    <property type="match status" value="1"/>
</dbReference>
<evidence type="ECO:0000313" key="2">
    <source>
        <dbReference type="EMBL" id="VUF11613.1"/>
    </source>
</evidence>
<dbReference type="Proteomes" id="UP000401717">
    <property type="component" value="Unassembled WGS sequence"/>
</dbReference>
<dbReference type="GO" id="GO:0016616">
    <property type="term" value="F:oxidoreductase activity, acting on the CH-OH group of donors, NAD or NADP as acceptor"/>
    <property type="evidence" value="ECO:0007669"/>
    <property type="project" value="TreeGrafter"/>
</dbReference>
<dbReference type="Proteomes" id="UP001055303">
    <property type="component" value="Unassembled WGS sequence"/>
</dbReference>
<dbReference type="InterPro" id="IPR052184">
    <property type="entry name" value="SDR_enzymes"/>
</dbReference>
<sequence>MSTSHMRTSQKRALIVGASRGLGLGLVETFLERGWRVTATQRTPSPQLAALASDALRIETVDIDDDAAVAELHERLGPQAYDLIFVVAGVATQAHDPAHAVPRAVAAQVYLTNAISPVRFAEAFRDRLAPGGSIALMSSVLGSVALNESGGWETYRASKAALNTLARSFEIRHRDSGIGVLLVHPGWVRTDMGGAEADIDVATSVAGMADAVEARLGTPGCHYLDYRGETLAW</sequence>
<dbReference type="NCBIfam" id="NF006035">
    <property type="entry name" value="PRK08177.1"/>
    <property type="match status" value="1"/>
</dbReference>
<name>A0A564FU65_9HYPH</name>
<dbReference type="AlphaFoldDB" id="A0A564FU65"/>
<gene>
    <name evidence="2" type="primary">csgA_1</name>
    <name evidence="1" type="ORF">IFDJLNFL_5273</name>
    <name evidence="2" type="ORF">MTDSW087_01297</name>
</gene>
<dbReference type="EMBL" id="CABFVH010000005">
    <property type="protein sequence ID" value="VUF11613.1"/>
    <property type="molecule type" value="Genomic_DNA"/>
</dbReference>
<dbReference type="PANTHER" id="PTHR45458">
    <property type="entry name" value="SHORT-CHAIN DEHYDROGENASE/REDUCTASE SDR"/>
    <property type="match status" value="1"/>
</dbReference>
<keyword evidence="4" id="KW-1185">Reference proteome</keyword>
<reference evidence="1" key="3">
    <citation type="submission" date="2021-08" db="EMBL/GenBank/DDBJ databases">
        <authorList>
            <person name="Tani A."/>
            <person name="Ola A."/>
            <person name="Ogura Y."/>
            <person name="Katsura K."/>
            <person name="Hayashi T."/>
        </authorList>
    </citation>
    <scope>NUCLEOTIDE SEQUENCE</scope>
    <source>
        <strain evidence="1">DSM 22415</strain>
    </source>
</reference>